<dbReference type="PANTHER" id="PTHR13817">
    <property type="entry name" value="TITIN"/>
    <property type="match status" value="1"/>
</dbReference>
<feature type="domain" description="Fibronectin type-III" evidence="3">
    <location>
        <begin position="49"/>
        <end position="146"/>
    </location>
</feature>
<dbReference type="InterPro" id="IPR050964">
    <property type="entry name" value="Striated_Muscle_Regulatory"/>
</dbReference>
<evidence type="ECO:0000259" key="3">
    <source>
        <dbReference type="PROSITE" id="PS50853"/>
    </source>
</evidence>
<dbReference type="VEuPathDB" id="VectorBase:BGLAX_039967"/>
<dbReference type="EnsemblMetazoa" id="BGLB028218-RE">
    <property type="protein sequence ID" value="BGLB028218-PE"/>
    <property type="gene ID" value="BGLB028218"/>
</dbReference>
<dbReference type="Proteomes" id="UP000076420">
    <property type="component" value="Unassembled WGS sequence"/>
</dbReference>
<dbReference type="SUPFAM" id="SSF49265">
    <property type="entry name" value="Fibronectin type III"/>
    <property type="match status" value="1"/>
</dbReference>
<evidence type="ECO:0000256" key="1">
    <source>
        <dbReference type="ARBA" id="ARBA00022737"/>
    </source>
</evidence>
<dbReference type="VEuPathDB" id="VectorBase:BGLB028218"/>
<reference evidence="4" key="1">
    <citation type="submission" date="2020-05" db="UniProtKB">
        <authorList>
            <consortium name="EnsemblMetazoa"/>
        </authorList>
    </citation>
    <scope>IDENTIFICATION</scope>
    <source>
        <strain evidence="4">BB02</strain>
    </source>
</reference>
<dbReference type="Pfam" id="PF00041">
    <property type="entry name" value="fn3"/>
    <property type="match status" value="1"/>
</dbReference>
<feature type="compositionally biased region" description="Basic and acidic residues" evidence="2">
    <location>
        <begin position="38"/>
        <end position="48"/>
    </location>
</feature>
<feature type="region of interest" description="Disordered" evidence="2">
    <location>
        <begin position="277"/>
        <end position="351"/>
    </location>
</feature>
<evidence type="ECO:0000313" key="5">
    <source>
        <dbReference type="Proteomes" id="UP000076420"/>
    </source>
</evidence>
<dbReference type="PANTHER" id="PTHR13817:SF172">
    <property type="entry name" value="IG-LIKE DOMAIN-CONTAINING PROTEIN"/>
    <property type="match status" value="1"/>
</dbReference>
<accession>A0A2C9L8T6</accession>
<dbReference type="SMART" id="SM00060">
    <property type="entry name" value="FN3"/>
    <property type="match status" value="1"/>
</dbReference>
<feature type="compositionally biased region" description="Polar residues" evidence="2">
    <location>
        <begin position="306"/>
        <end position="319"/>
    </location>
</feature>
<dbReference type="InterPro" id="IPR013783">
    <property type="entry name" value="Ig-like_fold"/>
</dbReference>
<dbReference type="OrthoDB" id="428111at2759"/>
<evidence type="ECO:0000256" key="2">
    <source>
        <dbReference type="SAM" id="MobiDB-lite"/>
    </source>
</evidence>
<gene>
    <name evidence="4" type="primary">106073217</name>
</gene>
<dbReference type="CDD" id="cd00063">
    <property type="entry name" value="FN3"/>
    <property type="match status" value="1"/>
</dbReference>
<feature type="compositionally biased region" description="Basic and acidic residues" evidence="2">
    <location>
        <begin position="321"/>
        <end position="351"/>
    </location>
</feature>
<feature type="region of interest" description="Disordered" evidence="2">
    <location>
        <begin position="1"/>
        <end position="59"/>
    </location>
</feature>
<name>A0A2C9L8T6_BIOGL</name>
<proteinExistence type="predicted"/>
<feature type="region of interest" description="Disordered" evidence="2">
    <location>
        <begin position="157"/>
        <end position="176"/>
    </location>
</feature>
<dbReference type="KEGG" id="bgt:106073217"/>
<feature type="compositionally biased region" description="Low complexity" evidence="2">
    <location>
        <begin position="280"/>
        <end position="297"/>
    </location>
</feature>
<dbReference type="STRING" id="6526.A0A2C9L8T6"/>
<dbReference type="InterPro" id="IPR036116">
    <property type="entry name" value="FN3_sf"/>
</dbReference>
<feature type="compositionally biased region" description="Low complexity" evidence="2">
    <location>
        <begin position="26"/>
        <end position="35"/>
    </location>
</feature>
<dbReference type="RefSeq" id="XP_013089172.2">
    <property type="nucleotide sequence ID" value="XM_013233718.2"/>
</dbReference>
<sequence>MGANQSNSGDVILPSGDNSIYHHGNHSGYHSSNYSRPSLEKRKKEKPSQPRKPIATHVTHDSITLSWSTPRNAAGHSIIAYTLEMVILSSAVDRQWRTVTKCCQGTSYEVRHLDPDTAYVFRVRAENVYGLSKPSLASDVITTNMFEIPPSYAQDSLAPLSSPPECTPSADSSGQNFKRRHSFSVHLDGNITKMLNHTDVVLSATSASTPQSGERTLTRNTIFRTSLQNNRKISQPIILPGTGTNSLNRLRESRISLKSNSSTGVANKSREIVRNKFRDSCGSSGSTMSESNVSTSTEDLRKTDLGSLSSLQSDTTVSNCKDLHSESGSKHLSLDSFSDHSDRKNSYNSDSVDRKECLSKNVYNKETMYDHLDNKKEVISCYDKLGLSNDANSNLEVHSADKNFEITEEKLHMHDMFQERLNSCSLNSFGNSQTLRGYYENLESPWQKSDSLEGMSQQIMAAPICDDVKMAKMAMVNGSSKNGFTSSSECHPESVPHDGRRDFRTLRSVLQSNNMIVKSSRSMPDVTSVVIGDNGEVVPFGKGRLTTIVDADEEEDTVRITTL</sequence>
<organism evidence="4 5">
    <name type="scientific">Biomphalaria glabrata</name>
    <name type="common">Bloodfluke planorb</name>
    <name type="synonym">Freshwater snail</name>
    <dbReference type="NCBI Taxonomy" id="6526"/>
    <lineage>
        <taxon>Eukaryota</taxon>
        <taxon>Metazoa</taxon>
        <taxon>Spiralia</taxon>
        <taxon>Lophotrochozoa</taxon>
        <taxon>Mollusca</taxon>
        <taxon>Gastropoda</taxon>
        <taxon>Heterobranchia</taxon>
        <taxon>Euthyneura</taxon>
        <taxon>Panpulmonata</taxon>
        <taxon>Hygrophila</taxon>
        <taxon>Lymnaeoidea</taxon>
        <taxon>Planorbidae</taxon>
        <taxon>Biomphalaria</taxon>
    </lineage>
</organism>
<dbReference type="PROSITE" id="PS50853">
    <property type="entry name" value="FN3"/>
    <property type="match status" value="1"/>
</dbReference>
<evidence type="ECO:0000313" key="4">
    <source>
        <dbReference type="EnsemblMetazoa" id="BGLB028218-PE"/>
    </source>
</evidence>
<dbReference type="Gene3D" id="2.60.40.10">
    <property type="entry name" value="Immunoglobulins"/>
    <property type="match status" value="1"/>
</dbReference>
<dbReference type="InterPro" id="IPR003961">
    <property type="entry name" value="FN3_dom"/>
</dbReference>
<keyword evidence="1" id="KW-0677">Repeat</keyword>
<dbReference type="AlphaFoldDB" id="A0A2C9L8T6"/>
<protein>
    <recommendedName>
        <fullName evidence="3">Fibronectin type-III domain-containing protein</fullName>
    </recommendedName>
</protein>
<dbReference type="PRINTS" id="PR00014">
    <property type="entry name" value="FNTYPEIII"/>
</dbReference>